<sequence length="81" mass="9282">MIEFKAKSKCESQTQQRSDFVISSELKMRVAQNCPGYHPRYIFSSMSMGTSSESCNNCVNFVRGKCSKNLFDDIKETIRIN</sequence>
<organism evidence="1 2">
    <name type="scientific">Clostridium tepidiprofundi DSM 19306</name>
    <dbReference type="NCBI Taxonomy" id="1121338"/>
    <lineage>
        <taxon>Bacteria</taxon>
        <taxon>Bacillati</taxon>
        <taxon>Bacillota</taxon>
        <taxon>Clostridia</taxon>
        <taxon>Eubacteriales</taxon>
        <taxon>Clostridiaceae</taxon>
        <taxon>Clostridium</taxon>
    </lineage>
</organism>
<evidence type="ECO:0000313" key="2">
    <source>
        <dbReference type="Proteomes" id="UP000075531"/>
    </source>
</evidence>
<evidence type="ECO:0000313" key="1">
    <source>
        <dbReference type="EMBL" id="KYH31677.1"/>
    </source>
</evidence>
<keyword evidence="2" id="KW-1185">Reference proteome</keyword>
<dbReference type="PATRIC" id="fig|1121338.3.peg.2421"/>
<dbReference type="Proteomes" id="UP000075531">
    <property type="component" value="Unassembled WGS sequence"/>
</dbReference>
<accession>A0A151AW92</accession>
<name>A0A151AW92_9CLOT</name>
<gene>
    <name evidence="1" type="ORF">CLTEP_23400</name>
</gene>
<protein>
    <submittedName>
        <fullName evidence="1">Uncharacterized protein</fullName>
    </submittedName>
</protein>
<proteinExistence type="predicted"/>
<reference evidence="1 2" key="1">
    <citation type="submission" date="2016-02" db="EMBL/GenBank/DDBJ databases">
        <title>Genome sequence of Clostridium tepidiprofundi DSM 19306.</title>
        <authorList>
            <person name="Poehlein A."/>
            <person name="Daniel R."/>
        </authorList>
    </citation>
    <scope>NUCLEOTIDE SEQUENCE [LARGE SCALE GENOMIC DNA]</scope>
    <source>
        <strain evidence="1 2">DSM 19306</strain>
    </source>
</reference>
<comment type="caution">
    <text evidence="1">The sequence shown here is derived from an EMBL/GenBank/DDBJ whole genome shotgun (WGS) entry which is preliminary data.</text>
</comment>
<dbReference type="EMBL" id="LTBA01000044">
    <property type="protein sequence ID" value="KYH31677.1"/>
    <property type="molecule type" value="Genomic_DNA"/>
</dbReference>
<dbReference type="AlphaFoldDB" id="A0A151AW92"/>